<organism evidence="2 3">
    <name type="scientific">Nocardioides zeae</name>
    <dbReference type="NCBI Taxonomy" id="1457234"/>
    <lineage>
        <taxon>Bacteria</taxon>
        <taxon>Bacillati</taxon>
        <taxon>Actinomycetota</taxon>
        <taxon>Actinomycetes</taxon>
        <taxon>Propionibacteriales</taxon>
        <taxon>Nocardioidaceae</taxon>
        <taxon>Nocardioides</taxon>
    </lineage>
</organism>
<evidence type="ECO:0000313" key="3">
    <source>
        <dbReference type="Proteomes" id="UP000468687"/>
    </source>
</evidence>
<keyword evidence="1" id="KW-1133">Transmembrane helix</keyword>
<gene>
    <name evidence="2" type="ORF">G3T38_09390</name>
</gene>
<feature type="transmembrane region" description="Helical" evidence="1">
    <location>
        <begin position="42"/>
        <end position="67"/>
    </location>
</feature>
<name>A0A6P0HIR0_9ACTN</name>
<evidence type="ECO:0000256" key="1">
    <source>
        <dbReference type="SAM" id="Phobius"/>
    </source>
</evidence>
<keyword evidence="1" id="KW-0472">Membrane</keyword>
<keyword evidence="1" id="KW-0812">Transmembrane</keyword>
<protein>
    <submittedName>
        <fullName evidence="2">Uncharacterized protein</fullName>
    </submittedName>
</protein>
<keyword evidence="3" id="KW-1185">Reference proteome</keyword>
<accession>A0A6P0HIR0</accession>
<dbReference type="AlphaFoldDB" id="A0A6P0HIR0"/>
<feature type="transmembrane region" description="Helical" evidence="1">
    <location>
        <begin position="79"/>
        <end position="98"/>
    </location>
</feature>
<dbReference type="Proteomes" id="UP000468687">
    <property type="component" value="Unassembled WGS sequence"/>
</dbReference>
<feature type="transmembrane region" description="Helical" evidence="1">
    <location>
        <begin position="140"/>
        <end position="162"/>
    </location>
</feature>
<dbReference type="EMBL" id="JAAGXA010000005">
    <property type="protein sequence ID" value="NEN78493.1"/>
    <property type="molecule type" value="Genomic_DNA"/>
</dbReference>
<sequence>MGYAWTTPDSAPYVAGPTPSRLGEADRAVAVLRADAGRWSRWVLGVGAFGAAVVGVFVAVGVVGAIVDLGRAGPLDIGVVLAALALALAGLTVLVRLARSGRRLTRVAAAWLRAPYAAGPRSPDAAGWVRARTVNLEPRVLVRLATGTLALLVGVAGVALTARDLVQGMSALTGAAAAVGALGLASGAGQLAGVLRIVAALGEADPLWVRLRGRR</sequence>
<reference evidence="2 3" key="1">
    <citation type="journal article" date="2014" name="Int. J. Syst. Evol. Microbiol.">
        <title>Nocardioides zeae sp. nov., isolated from the stem of Zea mays.</title>
        <authorList>
            <person name="Glaeser S.P."/>
            <person name="McInroy J.A."/>
            <person name="Busse H.J."/>
            <person name="Kampfer P."/>
        </authorList>
    </citation>
    <scope>NUCLEOTIDE SEQUENCE [LARGE SCALE GENOMIC DNA]</scope>
    <source>
        <strain evidence="2 3">JCM 30728</strain>
    </source>
</reference>
<proteinExistence type="predicted"/>
<evidence type="ECO:0000313" key="2">
    <source>
        <dbReference type="EMBL" id="NEN78493.1"/>
    </source>
</evidence>
<feature type="transmembrane region" description="Helical" evidence="1">
    <location>
        <begin position="168"/>
        <end position="188"/>
    </location>
</feature>
<dbReference type="RefSeq" id="WP_163772024.1">
    <property type="nucleotide sequence ID" value="NZ_JAAGXA010000005.1"/>
</dbReference>
<comment type="caution">
    <text evidence="2">The sequence shown here is derived from an EMBL/GenBank/DDBJ whole genome shotgun (WGS) entry which is preliminary data.</text>
</comment>